<dbReference type="Proteomes" id="UP000198611">
    <property type="component" value="Unassembled WGS sequence"/>
</dbReference>
<dbReference type="Pfam" id="PF07238">
    <property type="entry name" value="PilZ"/>
    <property type="match status" value="1"/>
</dbReference>
<reference evidence="2 3" key="1">
    <citation type="submission" date="2016-10" db="EMBL/GenBank/DDBJ databases">
        <authorList>
            <person name="de Groot N.N."/>
        </authorList>
    </citation>
    <scope>NUCLEOTIDE SEQUENCE [LARGE SCALE GENOMIC DNA]</scope>
    <source>
        <strain evidence="2 3">HL3</strain>
    </source>
</reference>
<evidence type="ECO:0000313" key="3">
    <source>
        <dbReference type="Proteomes" id="UP000198611"/>
    </source>
</evidence>
<feature type="domain" description="PilZ" evidence="1">
    <location>
        <begin position="13"/>
        <end position="102"/>
    </location>
</feature>
<dbReference type="GO" id="GO:0035438">
    <property type="term" value="F:cyclic-di-GMP binding"/>
    <property type="evidence" value="ECO:0007669"/>
    <property type="project" value="InterPro"/>
</dbReference>
<evidence type="ECO:0000313" key="2">
    <source>
        <dbReference type="EMBL" id="SFD01282.1"/>
    </source>
</evidence>
<dbReference type="OrthoDB" id="5296245at2"/>
<dbReference type="EMBL" id="FOMJ01000001">
    <property type="protein sequence ID" value="SFD01282.1"/>
    <property type="molecule type" value="Genomic_DNA"/>
</dbReference>
<keyword evidence="3" id="KW-1185">Reference proteome</keyword>
<proteinExistence type="predicted"/>
<dbReference type="RefSeq" id="WP_093427109.1">
    <property type="nucleotide sequence ID" value="NZ_FOMJ01000001.1"/>
</dbReference>
<accession>A0A1I1NVC7</accession>
<dbReference type="InterPro" id="IPR009875">
    <property type="entry name" value="PilZ_domain"/>
</dbReference>
<evidence type="ECO:0000259" key="1">
    <source>
        <dbReference type="Pfam" id="PF07238"/>
    </source>
</evidence>
<dbReference type="STRING" id="1123397.SAMN05660831_00445"/>
<dbReference type="AlphaFoldDB" id="A0A1I1NVC7"/>
<name>A0A1I1NVC7_9GAMM</name>
<protein>
    <submittedName>
        <fullName evidence="2">Type IV pilus assembly protein PilZ</fullName>
    </submittedName>
</protein>
<gene>
    <name evidence="2" type="ORF">SAMN05660831_00445</name>
</gene>
<organism evidence="2 3">
    <name type="scientific">Thiohalospira halophila DSM 15071</name>
    <dbReference type="NCBI Taxonomy" id="1123397"/>
    <lineage>
        <taxon>Bacteria</taxon>
        <taxon>Pseudomonadati</taxon>
        <taxon>Pseudomonadota</taxon>
        <taxon>Gammaproteobacteria</taxon>
        <taxon>Thiohalospirales</taxon>
        <taxon>Thiohalospiraceae</taxon>
        <taxon>Thiohalospira</taxon>
    </lineage>
</organism>
<sequence length="114" mass="12420">MDATRERILHLDLSNRTELYAAYLPFIRGGGLFVPTRADHPLGEELFLVVQLPDEPEALPVTGRVIWRTPPGAAGHRPAGIGLQLQGDDHGTIRARIEDLLAGALASDRPTHTL</sequence>
<dbReference type="Gene3D" id="2.40.10.220">
    <property type="entry name" value="predicted glycosyltransferase like domains"/>
    <property type="match status" value="1"/>
</dbReference>